<sequence length="153" mass="16204">MDWGGVGQVLLVSALPIAELRGGLPLALALGFSPAAAYALAVGGNLLPVPFLLLGLDRIVRLVRVLPGPLGRAGRWYLAWQQERHHARFRRWGPWALVLFVAIPLPMTGAWTGCLAAFLLGIPLRRSLPRIALGVLLAGGIVLAASLGLIAVL</sequence>
<proteinExistence type="predicted"/>
<evidence type="ECO:0000256" key="1">
    <source>
        <dbReference type="SAM" id="Phobius"/>
    </source>
</evidence>
<dbReference type="InterPro" id="IPR009577">
    <property type="entry name" value="Sm_multidrug_ex"/>
</dbReference>
<accession>A0A410FV47</accession>
<feature type="transmembrane region" description="Helical" evidence="1">
    <location>
        <begin position="131"/>
        <end position="152"/>
    </location>
</feature>
<dbReference type="Proteomes" id="UP000287233">
    <property type="component" value="Chromosome"/>
</dbReference>
<feature type="transmembrane region" description="Helical" evidence="1">
    <location>
        <begin position="95"/>
        <end position="119"/>
    </location>
</feature>
<reference evidence="3" key="1">
    <citation type="submission" date="2018-12" db="EMBL/GenBank/DDBJ databases">
        <title>Complete genome sequence of an uncultured bacterium of the candidate phylum Bipolaricaulota.</title>
        <authorList>
            <person name="Kadnikov V.V."/>
            <person name="Mardanov A.V."/>
            <person name="Beletsky A.V."/>
            <person name="Frank Y.A."/>
            <person name="Karnachuk O.V."/>
            <person name="Ravin N.V."/>
        </authorList>
    </citation>
    <scope>NUCLEOTIDE SEQUENCE [LARGE SCALE GENOMIC DNA]</scope>
</reference>
<evidence type="ECO:0000313" key="3">
    <source>
        <dbReference type="Proteomes" id="UP000287233"/>
    </source>
</evidence>
<keyword evidence="1" id="KW-0812">Transmembrane</keyword>
<dbReference type="EMBL" id="CP034928">
    <property type="protein sequence ID" value="QAA76821.1"/>
    <property type="molecule type" value="Genomic_DNA"/>
</dbReference>
<feature type="transmembrane region" description="Helical" evidence="1">
    <location>
        <begin position="36"/>
        <end position="56"/>
    </location>
</feature>
<protein>
    <recommendedName>
        <fullName evidence="4">Small multidrug export protein</fullName>
    </recommendedName>
</protein>
<dbReference type="PANTHER" id="PTHR36007:SF2">
    <property type="entry name" value="TRANSPORT PROTEIN-RELATED"/>
    <property type="match status" value="1"/>
</dbReference>
<gene>
    <name evidence="2" type="ORF">BIP78_1055</name>
</gene>
<dbReference type="AlphaFoldDB" id="A0A410FV47"/>
<dbReference type="Pfam" id="PF06695">
    <property type="entry name" value="Sm_multidrug_ex"/>
    <property type="match status" value="1"/>
</dbReference>
<keyword evidence="1" id="KW-0472">Membrane</keyword>
<keyword evidence="1" id="KW-1133">Transmembrane helix</keyword>
<organism evidence="2 3">
    <name type="scientific">Bipolaricaulis sibiricus</name>
    <dbReference type="NCBI Taxonomy" id="2501609"/>
    <lineage>
        <taxon>Bacteria</taxon>
        <taxon>Candidatus Bipolaricaulota</taxon>
        <taxon>Candidatus Bipolaricaulia</taxon>
        <taxon>Candidatus Bipolaricaulales</taxon>
        <taxon>Candidatus Bipolaricaulaceae</taxon>
        <taxon>Candidatus Bipolaricaulis</taxon>
    </lineage>
</organism>
<dbReference type="PANTHER" id="PTHR36007">
    <property type="entry name" value="TRANSPORT PROTEIN-RELATED"/>
    <property type="match status" value="1"/>
</dbReference>
<evidence type="ECO:0000313" key="2">
    <source>
        <dbReference type="EMBL" id="QAA76821.1"/>
    </source>
</evidence>
<dbReference type="KEGG" id="bih:BIP78_1055"/>
<evidence type="ECO:0008006" key="4">
    <source>
        <dbReference type="Google" id="ProtNLM"/>
    </source>
</evidence>
<name>A0A410FV47_BIPS1</name>